<comment type="caution">
    <text evidence="1">The sequence shown here is derived from an EMBL/GenBank/DDBJ whole genome shotgun (WGS) entry which is preliminary data.</text>
</comment>
<evidence type="ECO:0000313" key="1">
    <source>
        <dbReference type="EMBL" id="GJT40974.1"/>
    </source>
</evidence>
<dbReference type="PANTHER" id="PTHR11439">
    <property type="entry name" value="GAG-POL-RELATED RETROTRANSPOSON"/>
    <property type="match status" value="1"/>
</dbReference>
<dbReference type="Proteomes" id="UP001151760">
    <property type="component" value="Unassembled WGS sequence"/>
</dbReference>
<reference evidence="1" key="1">
    <citation type="journal article" date="2022" name="Int. J. Mol. Sci.">
        <title>Draft Genome of Tanacetum Coccineum: Genomic Comparison of Closely Related Tanacetum-Family Plants.</title>
        <authorList>
            <person name="Yamashiro T."/>
            <person name="Shiraishi A."/>
            <person name="Nakayama K."/>
            <person name="Satake H."/>
        </authorList>
    </citation>
    <scope>NUCLEOTIDE SEQUENCE</scope>
</reference>
<protein>
    <submittedName>
        <fullName evidence="1">Uncharacterized protein</fullName>
    </submittedName>
</protein>
<dbReference type="EMBL" id="BQNB010015521">
    <property type="protein sequence ID" value="GJT40974.1"/>
    <property type="molecule type" value="Genomic_DNA"/>
</dbReference>
<organism evidence="1 2">
    <name type="scientific">Tanacetum coccineum</name>
    <dbReference type="NCBI Taxonomy" id="301880"/>
    <lineage>
        <taxon>Eukaryota</taxon>
        <taxon>Viridiplantae</taxon>
        <taxon>Streptophyta</taxon>
        <taxon>Embryophyta</taxon>
        <taxon>Tracheophyta</taxon>
        <taxon>Spermatophyta</taxon>
        <taxon>Magnoliopsida</taxon>
        <taxon>eudicotyledons</taxon>
        <taxon>Gunneridae</taxon>
        <taxon>Pentapetalae</taxon>
        <taxon>asterids</taxon>
        <taxon>campanulids</taxon>
        <taxon>Asterales</taxon>
        <taxon>Asteraceae</taxon>
        <taxon>Asteroideae</taxon>
        <taxon>Anthemideae</taxon>
        <taxon>Anthemidinae</taxon>
        <taxon>Tanacetum</taxon>
    </lineage>
</organism>
<gene>
    <name evidence="1" type="ORF">Tco_0940839</name>
</gene>
<keyword evidence="2" id="KW-1185">Reference proteome</keyword>
<evidence type="ECO:0000313" key="2">
    <source>
        <dbReference type="Proteomes" id="UP001151760"/>
    </source>
</evidence>
<name>A0ABQ5DVT5_9ASTR</name>
<dbReference type="PANTHER" id="PTHR11439:SF521">
    <property type="entry name" value="RNA-DIRECTED DNA POLYMERASE"/>
    <property type="match status" value="1"/>
</dbReference>
<proteinExistence type="predicted"/>
<reference evidence="1" key="2">
    <citation type="submission" date="2022-01" db="EMBL/GenBank/DDBJ databases">
        <authorList>
            <person name="Yamashiro T."/>
            <person name="Shiraishi A."/>
            <person name="Satake H."/>
            <person name="Nakayama K."/>
        </authorList>
    </citation>
    <scope>NUCLEOTIDE SEQUENCE</scope>
</reference>
<dbReference type="CDD" id="cd09272">
    <property type="entry name" value="RNase_HI_RT_Ty1"/>
    <property type="match status" value="1"/>
</dbReference>
<sequence length="107" mass="12019">MNNQHPLQWCVEGFYDANWISNHNEGKSISGYVFTHGGTAVSWKSSKQTVNTSLTMEAEFVALDKAAEEAEWLRSFLEGISLWPKPMTDVCIHCDSMVALTRAKSHL</sequence>
<accession>A0ABQ5DVT5</accession>